<protein>
    <submittedName>
        <fullName evidence="2">Putative ATPase</fullName>
    </submittedName>
</protein>
<feature type="domain" description="NadR/Ttd14 AAA" evidence="1">
    <location>
        <begin position="9"/>
        <end position="172"/>
    </location>
</feature>
<dbReference type="Proteomes" id="UP000236919">
    <property type="component" value="Unassembled WGS sequence"/>
</dbReference>
<evidence type="ECO:0000313" key="3">
    <source>
        <dbReference type="Proteomes" id="UP000236919"/>
    </source>
</evidence>
<organism evidence="2 3">
    <name type="scientific">Bosea psychrotolerans</name>
    <dbReference type="NCBI Taxonomy" id="1871628"/>
    <lineage>
        <taxon>Bacteria</taxon>
        <taxon>Pseudomonadati</taxon>
        <taxon>Pseudomonadota</taxon>
        <taxon>Alphaproteobacteria</taxon>
        <taxon>Hyphomicrobiales</taxon>
        <taxon>Boseaceae</taxon>
        <taxon>Bosea</taxon>
    </lineage>
</organism>
<evidence type="ECO:0000313" key="2">
    <source>
        <dbReference type="EMBL" id="POR54150.1"/>
    </source>
</evidence>
<gene>
    <name evidence="2" type="ORF">CYD53_103250</name>
</gene>
<dbReference type="InterPro" id="IPR038727">
    <property type="entry name" value="NadR/Ttd14_AAA_dom"/>
</dbReference>
<proteinExistence type="predicted"/>
<name>A0A2S4MHE3_9HYPH</name>
<dbReference type="EMBL" id="PQFZ01000003">
    <property type="protein sequence ID" value="POR54150.1"/>
    <property type="molecule type" value="Genomic_DNA"/>
</dbReference>
<dbReference type="RefSeq" id="WP_103717354.1">
    <property type="nucleotide sequence ID" value="NZ_PQFZ01000003.1"/>
</dbReference>
<dbReference type="Pfam" id="PF13521">
    <property type="entry name" value="AAA_28"/>
    <property type="match status" value="1"/>
</dbReference>
<dbReference type="OrthoDB" id="5638848at2"/>
<keyword evidence="3" id="KW-1185">Reference proteome</keyword>
<accession>A0A2S4MHE3</accession>
<dbReference type="InterPro" id="IPR027417">
    <property type="entry name" value="P-loop_NTPase"/>
</dbReference>
<sequence>MGDASERLIIVTGGPGSGKTTLLAALAARGIATSPEAGRAIIRDQVAIDGAGLPWANRELFAELMLAFDLQTYQAAVARGGSVVFDRGIPDIAGYLRLCGLPVPAHLIRALERFRYATEVYIAPPWRDIFANDAERRQDFDEARRTHDAMLAVYREHGYALTALPLGSIEARADIVAARIGAMLHSVGD</sequence>
<dbReference type="Gene3D" id="3.40.50.300">
    <property type="entry name" value="P-loop containing nucleotide triphosphate hydrolases"/>
    <property type="match status" value="1"/>
</dbReference>
<dbReference type="AlphaFoldDB" id="A0A2S4MHE3"/>
<dbReference type="SUPFAM" id="SSF52540">
    <property type="entry name" value="P-loop containing nucleoside triphosphate hydrolases"/>
    <property type="match status" value="1"/>
</dbReference>
<evidence type="ECO:0000259" key="1">
    <source>
        <dbReference type="Pfam" id="PF13521"/>
    </source>
</evidence>
<comment type="caution">
    <text evidence="2">The sequence shown here is derived from an EMBL/GenBank/DDBJ whole genome shotgun (WGS) entry which is preliminary data.</text>
</comment>
<reference evidence="2 3" key="1">
    <citation type="submission" date="2018-01" db="EMBL/GenBank/DDBJ databases">
        <title>Genomic Encyclopedia of Type Strains, Phase III (KMG-III): the genomes of soil and plant-associated and newly described type strains.</title>
        <authorList>
            <person name="Whitman W."/>
        </authorList>
    </citation>
    <scope>NUCLEOTIDE SEQUENCE [LARGE SCALE GENOMIC DNA]</scope>
    <source>
        <strain evidence="2 3">1131</strain>
    </source>
</reference>